<dbReference type="InterPro" id="IPR029071">
    <property type="entry name" value="Ubiquitin-like_domsf"/>
</dbReference>
<reference evidence="3" key="1">
    <citation type="submission" date="2023-08" db="EMBL/GenBank/DDBJ databases">
        <authorList>
            <person name="Chen Y."/>
            <person name="Shah S."/>
            <person name="Dougan E. K."/>
            <person name="Thang M."/>
            <person name="Chan C."/>
        </authorList>
    </citation>
    <scope>NUCLEOTIDE SEQUENCE</scope>
</reference>
<name>A0AA36HR18_9DINO</name>
<dbReference type="InterPro" id="IPR000626">
    <property type="entry name" value="Ubiquitin-like_dom"/>
</dbReference>
<dbReference type="SUPFAM" id="SSF54236">
    <property type="entry name" value="Ubiquitin-like"/>
    <property type="match status" value="1"/>
</dbReference>
<comment type="caution">
    <text evidence="3">The sequence shown here is derived from an EMBL/GenBank/DDBJ whole genome shotgun (WGS) entry which is preliminary data.</text>
</comment>
<gene>
    <name evidence="3" type="ORF">EVOR1521_LOCUS3497</name>
</gene>
<sequence length="461" mass="51071">MALFFLQNSEEVKAFQVRSGQVVADVSQLEVELPSAEALAKLPRKSLTDILYNLNIRMTNVAKANREKLAEEMVKQFSKIKSAAKKATPTQPSSSSNEAPVESDLDVPTSGNNNELLGDDGQQSVSVLDEWHGASGDEMPESLPEEDEEDIEATTVDEPSCPASVWTEDKEASLALLELLNSRPGINVNSHELMELRREKARAMKPTNDENEDYERMVSTLKSEGLWDKTIIVRYTITAENGVTKTKRVPVAWTSTTSVDDLYNEVAKYMGVETNAIRLFHGGKHMSELYRRVAEYAIEEDKEVVVGVNLKGGGVQRTIVKKKQRAVVSKEGFEKSLEIATRVDAMTSASFGTHLDNLSTKDLEEIGDDFAHGKGNIQVKLRNLINYSAEYQQILSTMECLEDTKSKMLDSMLEAIATECADAKGNFKVVNLKHMISVALGIRMKMTTQSRQNASHNMALG</sequence>
<protein>
    <recommendedName>
        <fullName evidence="2">Ubiquitin-like domain-containing protein</fullName>
    </recommendedName>
</protein>
<dbReference type="AlphaFoldDB" id="A0AA36HR18"/>
<dbReference type="Gene3D" id="3.10.20.90">
    <property type="entry name" value="Phosphatidylinositol 3-kinase Catalytic Subunit, Chain A, domain 1"/>
    <property type="match status" value="1"/>
</dbReference>
<evidence type="ECO:0000313" key="3">
    <source>
        <dbReference type="EMBL" id="CAJ1373760.1"/>
    </source>
</evidence>
<evidence type="ECO:0000256" key="1">
    <source>
        <dbReference type="SAM" id="MobiDB-lite"/>
    </source>
</evidence>
<organism evidence="3 4">
    <name type="scientific">Effrenium voratum</name>
    <dbReference type="NCBI Taxonomy" id="2562239"/>
    <lineage>
        <taxon>Eukaryota</taxon>
        <taxon>Sar</taxon>
        <taxon>Alveolata</taxon>
        <taxon>Dinophyceae</taxon>
        <taxon>Suessiales</taxon>
        <taxon>Symbiodiniaceae</taxon>
        <taxon>Effrenium</taxon>
    </lineage>
</organism>
<accession>A0AA36HR18</accession>
<dbReference type="Proteomes" id="UP001178507">
    <property type="component" value="Unassembled WGS sequence"/>
</dbReference>
<feature type="region of interest" description="Disordered" evidence="1">
    <location>
        <begin position="83"/>
        <end position="121"/>
    </location>
</feature>
<feature type="compositionally biased region" description="Polar residues" evidence="1">
    <location>
        <begin position="109"/>
        <end position="121"/>
    </location>
</feature>
<keyword evidence="4" id="KW-1185">Reference proteome</keyword>
<dbReference type="EMBL" id="CAUJNA010000215">
    <property type="protein sequence ID" value="CAJ1373760.1"/>
    <property type="molecule type" value="Genomic_DNA"/>
</dbReference>
<evidence type="ECO:0000259" key="2">
    <source>
        <dbReference type="PROSITE" id="PS50053"/>
    </source>
</evidence>
<feature type="compositionally biased region" description="Polar residues" evidence="1">
    <location>
        <begin position="88"/>
        <end position="98"/>
    </location>
</feature>
<proteinExistence type="predicted"/>
<evidence type="ECO:0000313" key="4">
    <source>
        <dbReference type="Proteomes" id="UP001178507"/>
    </source>
</evidence>
<dbReference type="PROSITE" id="PS50053">
    <property type="entry name" value="UBIQUITIN_2"/>
    <property type="match status" value="1"/>
</dbReference>
<feature type="domain" description="Ubiquitin-like" evidence="2">
    <location>
        <begin position="233"/>
        <end position="313"/>
    </location>
</feature>